<evidence type="ECO:0000313" key="1">
    <source>
        <dbReference type="EMBL" id="JAD31803.1"/>
    </source>
</evidence>
<sequence length="36" mass="3661">MGCPSPSAAAPPPPCSRTVETHGTCITCQVVAQYSI</sequence>
<organism evidence="1">
    <name type="scientific">Arundo donax</name>
    <name type="common">Giant reed</name>
    <name type="synonym">Donax arundinaceus</name>
    <dbReference type="NCBI Taxonomy" id="35708"/>
    <lineage>
        <taxon>Eukaryota</taxon>
        <taxon>Viridiplantae</taxon>
        <taxon>Streptophyta</taxon>
        <taxon>Embryophyta</taxon>
        <taxon>Tracheophyta</taxon>
        <taxon>Spermatophyta</taxon>
        <taxon>Magnoliopsida</taxon>
        <taxon>Liliopsida</taxon>
        <taxon>Poales</taxon>
        <taxon>Poaceae</taxon>
        <taxon>PACMAD clade</taxon>
        <taxon>Arundinoideae</taxon>
        <taxon>Arundineae</taxon>
        <taxon>Arundo</taxon>
    </lineage>
</organism>
<accession>A0A0A8Z295</accession>
<dbReference type="EMBL" id="GBRH01266092">
    <property type="protein sequence ID" value="JAD31803.1"/>
    <property type="molecule type" value="Transcribed_RNA"/>
</dbReference>
<protein>
    <submittedName>
        <fullName evidence="1">Uncharacterized protein</fullName>
    </submittedName>
</protein>
<name>A0A0A8Z295_ARUDO</name>
<reference evidence="1" key="2">
    <citation type="journal article" date="2015" name="Data Brief">
        <title>Shoot transcriptome of the giant reed, Arundo donax.</title>
        <authorList>
            <person name="Barrero R.A."/>
            <person name="Guerrero F.D."/>
            <person name="Moolhuijzen P."/>
            <person name="Goolsby J.A."/>
            <person name="Tidwell J."/>
            <person name="Bellgard S.E."/>
            <person name="Bellgard M.I."/>
        </authorList>
    </citation>
    <scope>NUCLEOTIDE SEQUENCE</scope>
    <source>
        <tissue evidence="1">Shoot tissue taken approximately 20 cm above the soil surface</tissue>
    </source>
</reference>
<dbReference type="AlphaFoldDB" id="A0A0A8Z295"/>
<reference evidence="1" key="1">
    <citation type="submission" date="2014-09" db="EMBL/GenBank/DDBJ databases">
        <authorList>
            <person name="Magalhaes I.L.F."/>
            <person name="Oliveira U."/>
            <person name="Santos F.R."/>
            <person name="Vidigal T.H.D.A."/>
            <person name="Brescovit A.D."/>
            <person name="Santos A.J."/>
        </authorList>
    </citation>
    <scope>NUCLEOTIDE SEQUENCE</scope>
    <source>
        <tissue evidence="1">Shoot tissue taken approximately 20 cm above the soil surface</tissue>
    </source>
</reference>
<proteinExistence type="predicted"/>